<evidence type="ECO:0000256" key="6">
    <source>
        <dbReference type="ARBA" id="ARBA00022840"/>
    </source>
</evidence>
<dbReference type="InterPro" id="IPR047533">
    <property type="entry name" value="RecA-like_PEX6_r2"/>
</dbReference>
<dbReference type="InterPro" id="IPR056995">
    <property type="entry name" value="PEX6_4th_dom"/>
</dbReference>
<dbReference type="Proteomes" id="UP000037035">
    <property type="component" value="Unassembled WGS sequence"/>
</dbReference>
<organism evidence="13 14">
    <name type="scientific">Puccinia sorghi</name>
    <dbReference type="NCBI Taxonomy" id="27349"/>
    <lineage>
        <taxon>Eukaryota</taxon>
        <taxon>Fungi</taxon>
        <taxon>Dikarya</taxon>
        <taxon>Basidiomycota</taxon>
        <taxon>Pucciniomycotina</taxon>
        <taxon>Pucciniomycetes</taxon>
        <taxon>Pucciniales</taxon>
        <taxon>Pucciniaceae</taxon>
        <taxon>Puccinia</taxon>
    </lineage>
</organism>
<dbReference type="CDD" id="cd19527">
    <property type="entry name" value="RecA-like_PEX6_r2"/>
    <property type="match status" value="1"/>
</dbReference>
<dbReference type="SMART" id="SM00382">
    <property type="entry name" value="AAA"/>
    <property type="match status" value="2"/>
</dbReference>
<dbReference type="Pfam" id="PF00004">
    <property type="entry name" value="AAA"/>
    <property type="match status" value="2"/>
</dbReference>
<comment type="caution">
    <text evidence="13">The sequence shown here is derived from an EMBL/GenBank/DDBJ whole genome shotgun (WGS) entry which is preliminary data.</text>
</comment>
<comment type="catalytic activity">
    <reaction evidence="10">
        <text>ATP + H2O = ADP + phosphate + H(+)</text>
        <dbReference type="Rhea" id="RHEA:13065"/>
        <dbReference type="ChEBI" id="CHEBI:15377"/>
        <dbReference type="ChEBI" id="CHEBI:15378"/>
        <dbReference type="ChEBI" id="CHEBI:30616"/>
        <dbReference type="ChEBI" id="CHEBI:43474"/>
        <dbReference type="ChEBI" id="CHEBI:456216"/>
    </reaction>
    <physiologicalReaction direction="left-to-right" evidence="10">
        <dbReference type="Rhea" id="RHEA:13066"/>
    </physiologicalReaction>
</comment>
<dbReference type="PANTHER" id="PTHR23077">
    <property type="entry name" value="AAA-FAMILY ATPASE"/>
    <property type="match status" value="1"/>
</dbReference>
<feature type="domain" description="AAA+ ATPase" evidence="12">
    <location>
        <begin position="957"/>
        <end position="1112"/>
    </location>
</feature>
<feature type="domain" description="AAA+ ATPase" evidence="12">
    <location>
        <begin position="682"/>
        <end position="824"/>
    </location>
</feature>
<evidence type="ECO:0000256" key="5">
    <source>
        <dbReference type="ARBA" id="ARBA00022801"/>
    </source>
</evidence>
<name>A0A0L6UIY8_9BASI</name>
<dbReference type="InterPro" id="IPR050168">
    <property type="entry name" value="AAA_ATPase_domain"/>
</dbReference>
<evidence type="ECO:0000256" key="1">
    <source>
        <dbReference type="ARBA" id="ARBA00004370"/>
    </source>
</evidence>
<keyword evidence="5" id="KW-0378">Hydrolase</keyword>
<feature type="compositionally biased region" description="Basic and acidic residues" evidence="11">
    <location>
        <begin position="1197"/>
        <end position="1211"/>
    </location>
</feature>
<evidence type="ECO:0000256" key="3">
    <source>
        <dbReference type="ARBA" id="ARBA00022593"/>
    </source>
</evidence>
<dbReference type="STRING" id="27349.A0A0L6UIY8"/>
<dbReference type="OrthoDB" id="5553750at2759"/>
<evidence type="ECO:0000259" key="12">
    <source>
        <dbReference type="SMART" id="SM00382"/>
    </source>
</evidence>
<dbReference type="VEuPathDB" id="FungiDB:VP01_561g2"/>
<evidence type="ECO:0000256" key="2">
    <source>
        <dbReference type="ARBA" id="ARBA00006914"/>
    </source>
</evidence>
<keyword evidence="7" id="KW-0472">Membrane</keyword>
<dbReference type="InterPro" id="IPR027417">
    <property type="entry name" value="P-loop_NTPase"/>
</dbReference>
<comment type="subcellular location">
    <subcellularLocation>
        <location evidence="1">Membrane</location>
    </subcellularLocation>
</comment>
<evidence type="ECO:0000313" key="14">
    <source>
        <dbReference type="Proteomes" id="UP000037035"/>
    </source>
</evidence>
<dbReference type="EMBL" id="LAVV01010852">
    <property type="protein sequence ID" value="KNZ48501.1"/>
    <property type="molecule type" value="Genomic_DNA"/>
</dbReference>
<proteinExistence type="inferred from homology"/>
<dbReference type="Gene3D" id="1.10.8.60">
    <property type="match status" value="2"/>
</dbReference>
<dbReference type="InterPro" id="IPR003593">
    <property type="entry name" value="AAA+_ATPase"/>
</dbReference>
<protein>
    <recommendedName>
        <fullName evidence="8">Peroxisomal ATPase PEX6</fullName>
    </recommendedName>
    <alternativeName>
        <fullName evidence="9">Peroxin-6</fullName>
    </alternativeName>
</protein>
<keyword evidence="4" id="KW-0547">Nucleotide-binding</keyword>
<keyword evidence="6" id="KW-0067">ATP-binding</keyword>
<evidence type="ECO:0000256" key="7">
    <source>
        <dbReference type="ARBA" id="ARBA00023136"/>
    </source>
</evidence>
<dbReference type="FunFam" id="3.40.50.300:FF:000109">
    <property type="entry name" value="Peroxisomal biogenesis factor 6"/>
    <property type="match status" value="1"/>
</dbReference>
<dbReference type="Pfam" id="PF23315">
    <property type="entry name" value="PEX6_4th"/>
    <property type="match status" value="1"/>
</dbReference>
<dbReference type="PROSITE" id="PS00674">
    <property type="entry name" value="AAA"/>
    <property type="match status" value="1"/>
</dbReference>
<dbReference type="PANTHER" id="PTHR23077:SF9">
    <property type="entry name" value="PEROXISOMAL ATPASE PEX6"/>
    <property type="match status" value="1"/>
</dbReference>
<evidence type="ECO:0000256" key="8">
    <source>
        <dbReference type="ARBA" id="ARBA00034811"/>
    </source>
</evidence>
<sequence length="1310" mass="144792">MKNRLPIELKPISFNSYYPSTCDSSDRHRVDQVLFISTRLRTELLPVCQTTTSFTVSLTNRDRDGQHRSLVLLTQTALVGKVQPELDQALERLSRWIDQHEASSTARFLVCASHVLFELIQSTLEFDPHDPLQPHHSLELAPIQAIPLSVVLLQLIHPYPHSISIRSPDFQFELKSQLSLFPRIIRQSEQLHVYLQSPSLTTHDNDADQNPQQIIKLSFNVLLTEPVLQGVFVPTQTLLTIVTKAQPSATKANATTDDDTLNLHPVEPIYHYPIVERAIKNVDEDLEIDTDFLAHSVLNLPLLDLSSSPHSIFSLGHPCYGLPLLEPPNRTGNHHLDAYMNDDDGYHCFARTADLIKMGVQSGNWLMLTKPNTADDANYQHRLVRIMGCDDDHPTILNFRQRHPQFNNTQSSRQTPALLLIPPVLLFNLLGFVSYSAAVRSLDFSRQPPLNALAAGLPPHLSHPCFPTIRSLTLARLASPQALTKSYQPSFLRALKKYFEEKPRLLRDGDVIAIAIDHDLARFTEPQTAQAEPSTDDLDLENLLPSSLVSRPTLPIYFKVTNLELSYPTSHQAAPDLEDPVRDLIHGFSSADPINQLIPLMRAVELIEDGLMGGIVDPKGTKLVQTGLEFGFVPDAKIWLGIDGSTPLFYSPHSTTPSNSPGRILYEYLLAAARVESRNYDLNLTVLISGPRGCGKSTITKRAVEATGFNFLELNCFDLLGETEVKTAGTVRARFERALQAIPCVLLLRHLDGLARKSQSLETGQQPGIIAILKECFNEARRNWTSQSAMKFPLIIVGTTTDPDLLPLNFLALFKTQLSMEAPSEAERLEILQELLRRDLLAPDVNLKSIALETAGLVANDLVHLVSQARLAAVTRARKGDAGIEELVCAGIQLMAKDIEKALGKARSEYSESIGAPRIPKVSWDDIGGLAQVREEILETVQLPIQHPELFANGLKRRSGLLLYGPPGTGKTLLAKAVATSCGLNFFSVKGPELLNMYIGESEANVRRVFERARGARPCVIFFDELDSVAPKRGNQGDSGGVMDRIVSQLLAELDGISSGSSNNDNLQEGAANGSGNGEVVVIGATNRPDLLDPALLRPGRFDKLIYLGIPSSRDQKLEILKSLTRKFNLSSSFDFDWLIDEIERIGSQKGGGGDSGNIFTGADLYSICSEALMASLVRKIERIEANKSKQSTKTDNTPEDRHGRLNRAEDQDSIELDDVEESAITQVDQQDFLVALKQVKPSISASELAHYRIIQDQFSDPTRQNPAGTVMPVNNCYSHDPLHYQHSLQSLASSSSPAKNKGKSKEIIP</sequence>
<gene>
    <name evidence="13" type="ORF">VP01_561g2</name>
</gene>
<dbReference type="InterPro" id="IPR003960">
    <property type="entry name" value="ATPase_AAA_CS"/>
</dbReference>
<evidence type="ECO:0000256" key="9">
    <source>
        <dbReference type="ARBA" id="ARBA00034920"/>
    </source>
</evidence>
<dbReference type="GO" id="GO:0005778">
    <property type="term" value="C:peroxisomal membrane"/>
    <property type="evidence" value="ECO:0007669"/>
    <property type="project" value="TreeGrafter"/>
</dbReference>
<dbReference type="GO" id="GO:0016887">
    <property type="term" value="F:ATP hydrolysis activity"/>
    <property type="evidence" value="ECO:0007669"/>
    <property type="project" value="InterPro"/>
</dbReference>
<evidence type="ECO:0000313" key="13">
    <source>
        <dbReference type="EMBL" id="KNZ48501.1"/>
    </source>
</evidence>
<keyword evidence="3" id="KW-0962">Peroxisome biogenesis</keyword>
<keyword evidence="14" id="KW-1185">Reference proteome</keyword>
<dbReference type="GO" id="GO:0005829">
    <property type="term" value="C:cytosol"/>
    <property type="evidence" value="ECO:0007669"/>
    <property type="project" value="TreeGrafter"/>
</dbReference>
<accession>A0A0L6UIY8</accession>
<dbReference type="Gene3D" id="3.40.50.300">
    <property type="entry name" value="P-loop containing nucleotide triphosphate hydrolases"/>
    <property type="match status" value="2"/>
</dbReference>
<dbReference type="GO" id="GO:0005524">
    <property type="term" value="F:ATP binding"/>
    <property type="evidence" value="ECO:0007669"/>
    <property type="project" value="UniProtKB-KW"/>
</dbReference>
<evidence type="ECO:0000256" key="4">
    <source>
        <dbReference type="ARBA" id="ARBA00022741"/>
    </source>
</evidence>
<dbReference type="GO" id="GO:0016558">
    <property type="term" value="P:protein import into peroxisome matrix"/>
    <property type="evidence" value="ECO:0007669"/>
    <property type="project" value="TreeGrafter"/>
</dbReference>
<dbReference type="InterPro" id="IPR003959">
    <property type="entry name" value="ATPase_AAA_core"/>
</dbReference>
<reference evidence="13 14" key="1">
    <citation type="submission" date="2015-08" db="EMBL/GenBank/DDBJ databases">
        <title>Next Generation Sequencing and Analysis of the Genome of Puccinia sorghi L Schw, the Causal Agent of Maize Common Rust.</title>
        <authorList>
            <person name="Rochi L."/>
            <person name="Burguener G."/>
            <person name="Darino M."/>
            <person name="Turjanski A."/>
            <person name="Kreff E."/>
            <person name="Dieguez M.J."/>
            <person name="Sacco F."/>
        </authorList>
    </citation>
    <scope>NUCLEOTIDE SEQUENCE [LARGE SCALE GENOMIC DNA]</scope>
    <source>
        <strain evidence="13 14">RO10H11247</strain>
    </source>
</reference>
<comment type="similarity">
    <text evidence="2">Belongs to the AAA ATPase family.</text>
</comment>
<evidence type="ECO:0000256" key="10">
    <source>
        <dbReference type="ARBA" id="ARBA00048778"/>
    </source>
</evidence>
<feature type="region of interest" description="Disordered" evidence="11">
    <location>
        <begin position="1188"/>
        <end position="1216"/>
    </location>
</feature>
<dbReference type="SUPFAM" id="SSF52540">
    <property type="entry name" value="P-loop containing nucleoside triphosphate hydrolases"/>
    <property type="match status" value="2"/>
</dbReference>
<evidence type="ECO:0000256" key="11">
    <source>
        <dbReference type="SAM" id="MobiDB-lite"/>
    </source>
</evidence>
<feature type="region of interest" description="Disordered" evidence="11">
    <location>
        <begin position="1290"/>
        <end position="1310"/>
    </location>
</feature>